<keyword evidence="3" id="KW-1185">Reference proteome</keyword>
<accession>A0A834ZWB8</accession>
<dbReference type="Proteomes" id="UP000655225">
    <property type="component" value="Unassembled WGS sequence"/>
</dbReference>
<name>A0A834ZWB8_TETSI</name>
<proteinExistence type="predicted"/>
<organism evidence="2 3">
    <name type="scientific">Tetracentron sinense</name>
    <name type="common">Spur-leaf</name>
    <dbReference type="NCBI Taxonomy" id="13715"/>
    <lineage>
        <taxon>Eukaryota</taxon>
        <taxon>Viridiplantae</taxon>
        <taxon>Streptophyta</taxon>
        <taxon>Embryophyta</taxon>
        <taxon>Tracheophyta</taxon>
        <taxon>Spermatophyta</taxon>
        <taxon>Magnoliopsida</taxon>
        <taxon>Trochodendrales</taxon>
        <taxon>Trochodendraceae</taxon>
        <taxon>Tetracentron</taxon>
    </lineage>
</organism>
<feature type="region of interest" description="Disordered" evidence="1">
    <location>
        <begin position="1"/>
        <end position="62"/>
    </location>
</feature>
<dbReference type="AlphaFoldDB" id="A0A834ZWB8"/>
<evidence type="ECO:0000313" key="2">
    <source>
        <dbReference type="EMBL" id="KAF8413607.1"/>
    </source>
</evidence>
<dbReference type="OrthoDB" id="1301570at2759"/>
<reference evidence="2 3" key="1">
    <citation type="submission" date="2020-04" db="EMBL/GenBank/DDBJ databases">
        <title>Plant Genome Project.</title>
        <authorList>
            <person name="Zhang R.-G."/>
        </authorList>
    </citation>
    <scope>NUCLEOTIDE SEQUENCE [LARGE SCALE GENOMIC DNA]</scope>
    <source>
        <strain evidence="2">YNK0</strain>
        <tissue evidence="2">Leaf</tissue>
    </source>
</reference>
<evidence type="ECO:0000313" key="3">
    <source>
        <dbReference type="Proteomes" id="UP000655225"/>
    </source>
</evidence>
<evidence type="ECO:0000256" key="1">
    <source>
        <dbReference type="SAM" id="MobiDB-lite"/>
    </source>
</evidence>
<sequence length="139" mass="15672">MESDEISNDTDQATTDVELENMRDATKLNPPNGIGSQQRGGHATQKIQRPIRKRSRSGDALASAVNSMAETIKLMANVYTQRAPATLDVDKLYQEVNRIPDLDENMHLDINDFLTTDTKKAQVFLSLPNEVRKRWFLPS</sequence>
<protein>
    <submittedName>
        <fullName evidence="2">Uncharacterized protein</fullName>
    </submittedName>
</protein>
<comment type="caution">
    <text evidence="2">The sequence shown here is derived from an EMBL/GenBank/DDBJ whole genome shotgun (WGS) entry which is preliminary data.</text>
</comment>
<dbReference type="EMBL" id="JABCRI010000001">
    <property type="protein sequence ID" value="KAF8413607.1"/>
    <property type="molecule type" value="Genomic_DNA"/>
</dbReference>
<gene>
    <name evidence="2" type="ORF">HHK36_001599</name>
</gene>